<evidence type="ECO:0000256" key="5">
    <source>
        <dbReference type="ARBA" id="ARBA00022490"/>
    </source>
</evidence>
<evidence type="ECO:0000256" key="10">
    <source>
        <dbReference type="ARBA" id="ARBA00022777"/>
    </source>
</evidence>
<organism evidence="19 20">
    <name type="scientific">Alteromonas halophila</name>
    <dbReference type="NCBI Taxonomy" id="516698"/>
    <lineage>
        <taxon>Bacteria</taxon>
        <taxon>Pseudomonadati</taxon>
        <taxon>Pseudomonadota</taxon>
        <taxon>Gammaproteobacteria</taxon>
        <taxon>Alteromonadales</taxon>
        <taxon>Alteromonadaceae</taxon>
        <taxon>Alteromonas/Salinimonas group</taxon>
        <taxon>Alteromonas</taxon>
    </lineage>
</organism>
<reference evidence="19" key="1">
    <citation type="journal article" date="2014" name="Int. J. Syst. Evol. Microbiol.">
        <title>Complete genome sequence of Corynebacterium casei LMG S-19264T (=DSM 44701T), isolated from a smear-ripened cheese.</title>
        <authorList>
            <consortium name="US DOE Joint Genome Institute (JGI-PGF)"/>
            <person name="Walter F."/>
            <person name="Albersmeier A."/>
            <person name="Kalinowski J."/>
            <person name="Ruckert C."/>
        </authorList>
    </citation>
    <scope>NUCLEOTIDE SEQUENCE</scope>
    <source>
        <strain evidence="19">KCTC 22164</strain>
    </source>
</reference>
<comment type="catalytic activity">
    <reaction evidence="14 17">
        <text>a 2'-deoxyribonucleoside 5'-diphosphate + ATP = a 2'-deoxyribonucleoside 5'-triphosphate + ADP</text>
        <dbReference type="Rhea" id="RHEA:44640"/>
        <dbReference type="ChEBI" id="CHEBI:30616"/>
        <dbReference type="ChEBI" id="CHEBI:61560"/>
        <dbReference type="ChEBI" id="CHEBI:73316"/>
        <dbReference type="ChEBI" id="CHEBI:456216"/>
        <dbReference type="EC" id="2.7.4.6"/>
    </reaction>
</comment>
<dbReference type="CDD" id="cd04413">
    <property type="entry name" value="NDPk_I"/>
    <property type="match status" value="1"/>
</dbReference>
<feature type="binding site" evidence="14 15">
    <location>
        <position position="16"/>
    </location>
    <ligand>
        <name>ATP</name>
        <dbReference type="ChEBI" id="CHEBI:30616"/>
    </ligand>
</feature>
<keyword evidence="13 14" id="KW-0546">Nucleotide metabolism</keyword>
<feature type="binding site" evidence="14 15">
    <location>
        <position position="98"/>
    </location>
    <ligand>
        <name>ATP</name>
        <dbReference type="ChEBI" id="CHEBI:30616"/>
    </ligand>
</feature>
<keyword evidence="9 14" id="KW-0547">Nucleotide-binding</keyword>
<dbReference type="InterPro" id="IPR036850">
    <property type="entry name" value="NDK-like_dom_sf"/>
</dbReference>
<dbReference type="GO" id="GO:0005524">
    <property type="term" value="F:ATP binding"/>
    <property type="evidence" value="ECO:0007669"/>
    <property type="project" value="UniProtKB-UniRule"/>
</dbReference>
<evidence type="ECO:0000256" key="3">
    <source>
        <dbReference type="ARBA" id="ARBA00012966"/>
    </source>
</evidence>
<reference evidence="19" key="2">
    <citation type="submission" date="2020-09" db="EMBL/GenBank/DDBJ databases">
        <authorList>
            <person name="Sun Q."/>
            <person name="Kim S."/>
        </authorList>
    </citation>
    <scope>NUCLEOTIDE SEQUENCE</scope>
    <source>
        <strain evidence="19">KCTC 22164</strain>
    </source>
</reference>
<evidence type="ECO:0000256" key="11">
    <source>
        <dbReference type="ARBA" id="ARBA00022840"/>
    </source>
</evidence>
<evidence type="ECO:0000256" key="17">
    <source>
        <dbReference type="RuleBase" id="RU004013"/>
    </source>
</evidence>
<dbReference type="GO" id="GO:0005737">
    <property type="term" value="C:cytoplasm"/>
    <property type="evidence" value="ECO:0007669"/>
    <property type="project" value="UniProtKB-SubCell"/>
</dbReference>
<evidence type="ECO:0000256" key="16">
    <source>
        <dbReference type="RuleBase" id="RU004011"/>
    </source>
</evidence>
<keyword evidence="8 14" id="KW-0479">Metal-binding</keyword>
<comment type="similarity">
    <text evidence="2 14 15 16">Belongs to the NDK family.</text>
</comment>
<dbReference type="GO" id="GO:0006228">
    <property type="term" value="P:UTP biosynthetic process"/>
    <property type="evidence" value="ECO:0007669"/>
    <property type="project" value="UniProtKB-UniRule"/>
</dbReference>
<keyword evidence="10 14" id="KW-0418">Kinase</keyword>
<dbReference type="Gene3D" id="3.30.70.141">
    <property type="entry name" value="Nucleoside diphosphate kinase-like domain"/>
    <property type="match status" value="1"/>
</dbReference>
<feature type="domain" description="Nucleoside diphosphate kinase-like" evidence="18">
    <location>
        <begin position="8"/>
        <end position="145"/>
    </location>
</feature>
<dbReference type="HAMAP" id="MF_00451">
    <property type="entry name" value="NDP_kinase"/>
    <property type="match status" value="1"/>
</dbReference>
<evidence type="ECO:0000259" key="18">
    <source>
        <dbReference type="SMART" id="SM00562"/>
    </source>
</evidence>
<comment type="catalytic activity">
    <reaction evidence="14">
        <text>a ribonucleoside 5'-diphosphate + ATP = a ribonucleoside 5'-triphosphate + ADP</text>
        <dbReference type="Rhea" id="RHEA:18113"/>
        <dbReference type="ChEBI" id="CHEBI:30616"/>
        <dbReference type="ChEBI" id="CHEBI:57930"/>
        <dbReference type="ChEBI" id="CHEBI:61557"/>
        <dbReference type="ChEBI" id="CHEBI:456216"/>
        <dbReference type="EC" id="2.7.4.6"/>
    </reaction>
</comment>
<evidence type="ECO:0000256" key="1">
    <source>
        <dbReference type="ARBA" id="ARBA00004496"/>
    </source>
</evidence>
<evidence type="ECO:0000256" key="2">
    <source>
        <dbReference type="ARBA" id="ARBA00008142"/>
    </source>
</evidence>
<dbReference type="AlphaFoldDB" id="A0A918JM08"/>
<dbReference type="PANTHER" id="PTHR46161:SF3">
    <property type="entry name" value="NUCLEOSIDE DIPHOSPHATE KINASE DDB_G0292928-RELATED"/>
    <property type="match status" value="1"/>
</dbReference>
<dbReference type="EC" id="2.7.4.6" evidence="3 14"/>
<dbReference type="InterPro" id="IPR001564">
    <property type="entry name" value="Nucleoside_diP_kinase"/>
</dbReference>
<dbReference type="PROSITE" id="PS00469">
    <property type="entry name" value="NDPK"/>
    <property type="match status" value="1"/>
</dbReference>
<feature type="binding site" evidence="14 15">
    <location>
        <position position="64"/>
    </location>
    <ligand>
        <name>ATP</name>
        <dbReference type="ChEBI" id="CHEBI:30616"/>
    </ligand>
</feature>
<evidence type="ECO:0000256" key="7">
    <source>
        <dbReference type="ARBA" id="ARBA00022679"/>
    </source>
</evidence>
<keyword evidence="12 14" id="KW-0460">Magnesium</keyword>
<evidence type="ECO:0000313" key="19">
    <source>
        <dbReference type="EMBL" id="GGW86493.1"/>
    </source>
</evidence>
<evidence type="ECO:0000256" key="13">
    <source>
        <dbReference type="ARBA" id="ARBA00023080"/>
    </source>
</evidence>
<evidence type="ECO:0000256" key="14">
    <source>
        <dbReference type="HAMAP-Rule" id="MF_00451"/>
    </source>
</evidence>
<comment type="subcellular location">
    <subcellularLocation>
        <location evidence="1 14">Cytoplasm</location>
    </subcellularLocation>
</comment>
<comment type="function">
    <text evidence="14">Major role in the synthesis of nucleoside triphosphates other than ATP. The ATP gamma phosphate is transferred to the NDP beta phosphate via a ping-pong mechanism, using a phosphorylated active-site intermediate.</text>
</comment>
<dbReference type="Proteomes" id="UP000631300">
    <property type="component" value="Unassembled WGS sequence"/>
</dbReference>
<evidence type="ECO:0000256" key="4">
    <source>
        <dbReference type="ARBA" id="ARBA00017632"/>
    </source>
</evidence>
<dbReference type="NCBIfam" id="NF001908">
    <property type="entry name" value="PRK00668.1"/>
    <property type="match status" value="1"/>
</dbReference>
<evidence type="ECO:0000256" key="12">
    <source>
        <dbReference type="ARBA" id="ARBA00022842"/>
    </source>
</evidence>
<dbReference type="GO" id="GO:0006241">
    <property type="term" value="P:CTP biosynthetic process"/>
    <property type="evidence" value="ECO:0007669"/>
    <property type="project" value="UniProtKB-UniRule"/>
</dbReference>
<keyword evidence="11 14" id="KW-0067">ATP-binding</keyword>
<dbReference type="InterPro" id="IPR023005">
    <property type="entry name" value="Nucleoside_diP_kinase_AS"/>
</dbReference>
<feature type="binding site" evidence="14 15">
    <location>
        <position position="119"/>
    </location>
    <ligand>
        <name>ATP</name>
        <dbReference type="ChEBI" id="CHEBI:30616"/>
    </ligand>
</feature>
<name>A0A918JM08_9ALTE</name>
<comment type="subunit">
    <text evidence="14">Homotetramer.</text>
</comment>
<comment type="caution">
    <text evidence="19">The sequence shown here is derived from an EMBL/GenBank/DDBJ whole genome shotgun (WGS) entry which is preliminary data.</text>
</comment>
<dbReference type="FunFam" id="3.30.70.141:FF:000001">
    <property type="entry name" value="Nucleoside diphosphate kinase"/>
    <property type="match status" value="1"/>
</dbReference>
<dbReference type="PRINTS" id="PR01243">
    <property type="entry name" value="NUCDPKINASE"/>
</dbReference>
<evidence type="ECO:0000256" key="15">
    <source>
        <dbReference type="PROSITE-ProRule" id="PRU00706"/>
    </source>
</evidence>
<evidence type="ECO:0000313" key="20">
    <source>
        <dbReference type="Proteomes" id="UP000631300"/>
    </source>
</evidence>
<accession>A0A918JM08</accession>
<keyword evidence="7 14" id="KW-0808">Transferase</keyword>
<keyword evidence="5 14" id="KW-0963">Cytoplasm</keyword>
<dbReference type="GO" id="GO:0006183">
    <property type="term" value="P:GTP biosynthetic process"/>
    <property type="evidence" value="ECO:0007669"/>
    <property type="project" value="UniProtKB-UniRule"/>
</dbReference>
<dbReference type="PANTHER" id="PTHR46161">
    <property type="entry name" value="NUCLEOSIDE DIPHOSPHATE KINASE"/>
    <property type="match status" value="1"/>
</dbReference>
<comment type="cofactor">
    <cofactor evidence="14">
        <name>Mg(2+)</name>
        <dbReference type="ChEBI" id="CHEBI:18420"/>
    </cofactor>
</comment>
<dbReference type="Pfam" id="PF00334">
    <property type="entry name" value="NDK"/>
    <property type="match status" value="1"/>
</dbReference>
<feature type="active site" description="Pros-phosphohistidine intermediate" evidence="14 15">
    <location>
        <position position="122"/>
    </location>
</feature>
<dbReference type="SMART" id="SM00562">
    <property type="entry name" value="NDK"/>
    <property type="match status" value="1"/>
</dbReference>
<protein>
    <recommendedName>
        <fullName evidence="4 14">Nucleoside diphosphate kinase</fullName>
        <shortName evidence="14">NDK</shortName>
        <shortName evidence="14">NDP kinase</shortName>
        <ecNumber evidence="3 14">2.7.4.6</ecNumber>
    </recommendedName>
    <alternativeName>
        <fullName evidence="14">Nucleoside-2-P kinase</fullName>
    </alternativeName>
</protein>
<evidence type="ECO:0000256" key="8">
    <source>
        <dbReference type="ARBA" id="ARBA00022723"/>
    </source>
</evidence>
<gene>
    <name evidence="14 19" type="primary">ndk</name>
    <name evidence="19" type="ORF">GCM10007391_20220</name>
</gene>
<dbReference type="SUPFAM" id="SSF54919">
    <property type="entry name" value="Nucleoside diphosphate kinase, NDK"/>
    <property type="match status" value="1"/>
</dbReference>
<dbReference type="GO" id="GO:0046872">
    <property type="term" value="F:metal ion binding"/>
    <property type="evidence" value="ECO:0007669"/>
    <property type="project" value="UniProtKB-KW"/>
</dbReference>
<keyword evidence="6 14" id="KW-0597">Phosphoprotein</keyword>
<evidence type="ECO:0000256" key="9">
    <source>
        <dbReference type="ARBA" id="ARBA00022741"/>
    </source>
</evidence>
<dbReference type="InterPro" id="IPR034907">
    <property type="entry name" value="NDK-like_dom"/>
</dbReference>
<dbReference type="EMBL" id="BMXP01000004">
    <property type="protein sequence ID" value="GGW86493.1"/>
    <property type="molecule type" value="Genomic_DNA"/>
</dbReference>
<evidence type="ECO:0000256" key="6">
    <source>
        <dbReference type="ARBA" id="ARBA00022553"/>
    </source>
</evidence>
<feature type="binding site" evidence="14 15">
    <location>
        <position position="109"/>
    </location>
    <ligand>
        <name>ATP</name>
        <dbReference type="ChEBI" id="CHEBI:30616"/>
    </ligand>
</feature>
<proteinExistence type="inferred from homology"/>
<dbReference type="GO" id="GO:0004550">
    <property type="term" value="F:nucleoside diphosphate kinase activity"/>
    <property type="evidence" value="ECO:0007669"/>
    <property type="project" value="UniProtKB-UniRule"/>
</dbReference>
<dbReference type="PROSITE" id="PS51374">
    <property type="entry name" value="NDPK_LIKE"/>
    <property type="match status" value="1"/>
</dbReference>
<keyword evidence="20" id="KW-1185">Reference proteome</keyword>
<feature type="binding site" evidence="14 15">
    <location>
        <position position="92"/>
    </location>
    <ligand>
        <name>ATP</name>
        <dbReference type="ChEBI" id="CHEBI:30616"/>
    </ligand>
</feature>
<sequence length="148" mass="16248">METEKMALERTFSIIKPDAVAKNVIGAIYNRFETAGLRIVASKMIHMSKEQAEGFYAEHKERPFFGALVDFMTSGPVMVQVLEGEGAIVKNREIMGATNPADAAAGTLRADYAQSIDENAVHGSDAPESAAREIAYFFSEEEICPRTR</sequence>